<organism evidence="2 3">
    <name type="scientific">Solanum commersonii</name>
    <name type="common">Commerson's wild potato</name>
    <name type="synonym">Commerson's nightshade</name>
    <dbReference type="NCBI Taxonomy" id="4109"/>
    <lineage>
        <taxon>Eukaryota</taxon>
        <taxon>Viridiplantae</taxon>
        <taxon>Streptophyta</taxon>
        <taxon>Embryophyta</taxon>
        <taxon>Tracheophyta</taxon>
        <taxon>Spermatophyta</taxon>
        <taxon>Magnoliopsida</taxon>
        <taxon>eudicotyledons</taxon>
        <taxon>Gunneridae</taxon>
        <taxon>Pentapetalae</taxon>
        <taxon>asterids</taxon>
        <taxon>lamiids</taxon>
        <taxon>Solanales</taxon>
        <taxon>Solanaceae</taxon>
        <taxon>Solanoideae</taxon>
        <taxon>Solaneae</taxon>
        <taxon>Solanum</taxon>
    </lineage>
</organism>
<dbReference type="AlphaFoldDB" id="A0A9J5YQ52"/>
<name>A0A9J5YQ52_SOLCO</name>
<evidence type="ECO:0000256" key="1">
    <source>
        <dbReference type="SAM" id="Phobius"/>
    </source>
</evidence>
<dbReference type="PANTHER" id="PTHR35278:SF1">
    <property type="entry name" value="F8K7.16"/>
    <property type="match status" value="1"/>
</dbReference>
<keyword evidence="1" id="KW-0472">Membrane</keyword>
<evidence type="ECO:0000313" key="3">
    <source>
        <dbReference type="Proteomes" id="UP000824120"/>
    </source>
</evidence>
<keyword evidence="1" id="KW-0812">Transmembrane</keyword>
<dbReference type="Proteomes" id="UP000824120">
    <property type="component" value="Chromosome 6"/>
</dbReference>
<feature type="transmembrane region" description="Helical" evidence="1">
    <location>
        <begin position="57"/>
        <end position="75"/>
    </location>
</feature>
<reference evidence="2 3" key="1">
    <citation type="submission" date="2020-09" db="EMBL/GenBank/DDBJ databases">
        <title>De no assembly of potato wild relative species, Solanum commersonii.</title>
        <authorList>
            <person name="Cho K."/>
        </authorList>
    </citation>
    <scope>NUCLEOTIDE SEQUENCE [LARGE SCALE GENOMIC DNA]</scope>
    <source>
        <strain evidence="2">LZ3.2</strain>
        <tissue evidence="2">Leaf</tissue>
    </source>
</reference>
<gene>
    <name evidence="2" type="ORF">H5410_032614</name>
</gene>
<protein>
    <submittedName>
        <fullName evidence="2">Uncharacterized protein</fullName>
    </submittedName>
</protein>
<comment type="caution">
    <text evidence="2">The sequence shown here is derived from an EMBL/GenBank/DDBJ whole genome shotgun (WGS) entry which is preliminary data.</text>
</comment>
<sequence length="170" mass="20142">MDNVIGSLLSGFGAILGKFFGHPFDFLAGKSCSTICGPTWDLSCYLENFCISHLLKLAMLSILLYFALLFLYLQYKLGIYGCICHMLCRSTWTCLYTCFSVLDCCCSFLCFKQKKTTSRRHQIIRDIEEEGELYQRKNEWRKRSKRDQRKEHFRRFLRAKSHKKHRQHVR</sequence>
<dbReference type="OrthoDB" id="1916120at2759"/>
<accession>A0A9J5YQ52</accession>
<dbReference type="PANTHER" id="PTHR35278">
    <property type="entry name" value="TRANSMEMBRANE PROTEIN-RELATED"/>
    <property type="match status" value="1"/>
</dbReference>
<evidence type="ECO:0000313" key="2">
    <source>
        <dbReference type="EMBL" id="KAG5601244.1"/>
    </source>
</evidence>
<keyword evidence="3" id="KW-1185">Reference proteome</keyword>
<keyword evidence="1" id="KW-1133">Transmembrane helix</keyword>
<dbReference type="EMBL" id="JACXVP010000006">
    <property type="protein sequence ID" value="KAG5601244.1"/>
    <property type="molecule type" value="Genomic_DNA"/>
</dbReference>
<proteinExistence type="predicted"/>